<dbReference type="EMBL" id="CP019937">
    <property type="protein sequence ID" value="ARO14659.1"/>
    <property type="molecule type" value="Genomic_DNA"/>
</dbReference>
<dbReference type="AlphaFoldDB" id="A0A1W6NZP3"/>
<proteinExistence type="predicted"/>
<protein>
    <submittedName>
        <fullName evidence="2">Uncharacterized protein</fullName>
    </submittedName>
</protein>
<name>A0A1W6NZP3_9RHOB</name>
<dbReference type="OrthoDB" id="7865482at2"/>
<organism evidence="2 3">
    <name type="scientific">Ketogulonicigenium robustum</name>
    <dbReference type="NCBI Taxonomy" id="92947"/>
    <lineage>
        <taxon>Bacteria</taxon>
        <taxon>Pseudomonadati</taxon>
        <taxon>Pseudomonadota</taxon>
        <taxon>Alphaproteobacteria</taxon>
        <taxon>Rhodobacterales</taxon>
        <taxon>Roseobacteraceae</taxon>
        <taxon>Ketogulonicigenium</taxon>
    </lineage>
</organism>
<feature type="chain" id="PRO_5013230078" evidence="1">
    <location>
        <begin position="16"/>
        <end position="302"/>
    </location>
</feature>
<sequence length="302" mass="31402">MFGFGLGLCGVAALAASGVSQPQISVTAGGGYAGSVYSCTIGGQWSADGKAIAGATGNSWVMTQKFEGAAIRCGASNIIQMWLPSDLPAGLAQVWLDPKRDVTVASGRVVSLPDQIGQRHFAQGTASAQPAYTDESGYPAVHFTNNSTNRGLAAPDNFVAPYQFYVAQYMSGAEAATPSGNATLVSDGTLTNIARIHTASWGYGALSAQNGSDAFFPVVLPLPKSIVALRPANTGAAVNWVLGRGASAMHSWVGYVFEVLMLSADPSQTHKQMIEGFLAHRNGIASLLPENHPFKTLGPRIA</sequence>
<gene>
    <name evidence="2" type="ORF">BVG79_01313</name>
</gene>
<evidence type="ECO:0000313" key="3">
    <source>
        <dbReference type="Proteomes" id="UP000242447"/>
    </source>
</evidence>
<reference evidence="2 3" key="1">
    <citation type="submission" date="2017-02" db="EMBL/GenBank/DDBJ databases">
        <title>Ketogulonicigenium robustum SPU B003 Genome sequencing and assembly.</title>
        <authorList>
            <person name="Li Y."/>
            <person name="Liu L."/>
            <person name="Wang C."/>
            <person name="Zhang M."/>
            <person name="Zhang T."/>
            <person name="Zhang Y."/>
        </authorList>
    </citation>
    <scope>NUCLEOTIDE SEQUENCE [LARGE SCALE GENOMIC DNA]</scope>
    <source>
        <strain evidence="2 3">SPU_B003</strain>
    </source>
</reference>
<keyword evidence="3" id="KW-1185">Reference proteome</keyword>
<dbReference type="KEGG" id="kro:BVG79_01313"/>
<evidence type="ECO:0000313" key="2">
    <source>
        <dbReference type="EMBL" id="ARO14659.1"/>
    </source>
</evidence>
<evidence type="ECO:0000256" key="1">
    <source>
        <dbReference type="SAM" id="SignalP"/>
    </source>
</evidence>
<accession>A0A1W6NZP3</accession>
<keyword evidence="1" id="KW-0732">Signal</keyword>
<dbReference type="RefSeq" id="WP_085786166.1">
    <property type="nucleotide sequence ID" value="NZ_CP019937.1"/>
</dbReference>
<dbReference type="STRING" id="92947.BVG79_01313"/>
<dbReference type="Proteomes" id="UP000242447">
    <property type="component" value="Chromosome"/>
</dbReference>
<feature type="signal peptide" evidence="1">
    <location>
        <begin position="1"/>
        <end position="15"/>
    </location>
</feature>